<evidence type="ECO:0000256" key="1">
    <source>
        <dbReference type="ARBA" id="ARBA00012528"/>
    </source>
</evidence>
<evidence type="ECO:0000256" key="3">
    <source>
        <dbReference type="SAM" id="MobiDB-lite"/>
    </source>
</evidence>
<feature type="transmembrane region" description="Helical" evidence="4">
    <location>
        <begin position="60"/>
        <end position="83"/>
    </location>
</feature>
<reference evidence="6 7" key="1">
    <citation type="submission" date="2017-06" db="EMBL/GenBank/DDBJ databases">
        <authorList>
            <person name="Kim H.J."/>
            <person name="Triplett B.A."/>
        </authorList>
    </citation>
    <scope>NUCLEOTIDE SEQUENCE [LARGE SCALE GENOMIC DNA]</scope>
    <source>
        <strain evidence="6 7">DSM 18704</strain>
    </source>
</reference>
<evidence type="ECO:0000313" key="6">
    <source>
        <dbReference type="EMBL" id="SNS28597.1"/>
    </source>
</evidence>
<dbReference type="RefSeq" id="WP_089406649.1">
    <property type="nucleotide sequence ID" value="NZ_FZOU01000001.1"/>
</dbReference>
<name>A0A239D8I7_9BACT</name>
<gene>
    <name evidence="6" type="ORF">SAMN05421770_101343</name>
</gene>
<dbReference type="OrthoDB" id="9759607at2"/>
<feature type="transmembrane region" description="Helical" evidence="4">
    <location>
        <begin position="6"/>
        <end position="26"/>
    </location>
</feature>
<dbReference type="NCBIfam" id="TIGR00254">
    <property type="entry name" value="GGDEF"/>
    <property type="match status" value="1"/>
</dbReference>
<feature type="domain" description="GGDEF" evidence="5">
    <location>
        <begin position="253"/>
        <end position="387"/>
    </location>
</feature>
<proteinExistence type="predicted"/>
<organism evidence="6 7">
    <name type="scientific">Granulicella rosea</name>
    <dbReference type="NCBI Taxonomy" id="474952"/>
    <lineage>
        <taxon>Bacteria</taxon>
        <taxon>Pseudomonadati</taxon>
        <taxon>Acidobacteriota</taxon>
        <taxon>Terriglobia</taxon>
        <taxon>Terriglobales</taxon>
        <taxon>Acidobacteriaceae</taxon>
        <taxon>Granulicella</taxon>
    </lineage>
</organism>
<dbReference type="PANTHER" id="PTHR45138:SF9">
    <property type="entry name" value="DIGUANYLATE CYCLASE DGCM-RELATED"/>
    <property type="match status" value="1"/>
</dbReference>
<feature type="compositionally biased region" description="Basic and acidic residues" evidence="3">
    <location>
        <begin position="402"/>
        <end position="414"/>
    </location>
</feature>
<dbReference type="SUPFAM" id="SSF55073">
    <property type="entry name" value="Nucleotide cyclase"/>
    <property type="match status" value="1"/>
</dbReference>
<dbReference type="InterPro" id="IPR043128">
    <property type="entry name" value="Rev_trsase/Diguanyl_cyclase"/>
</dbReference>
<evidence type="ECO:0000256" key="4">
    <source>
        <dbReference type="SAM" id="Phobius"/>
    </source>
</evidence>
<evidence type="ECO:0000256" key="2">
    <source>
        <dbReference type="ARBA" id="ARBA00034247"/>
    </source>
</evidence>
<accession>A0A239D8I7</accession>
<comment type="catalytic activity">
    <reaction evidence="2">
        <text>2 GTP = 3',3'-c-di-GMP + 2 diphosphate</text>
        <dbReference type="Rhea" id="RHEA:24898"/>
        <dbReference type="ChEBI" id="CHEBI:33019"/>
        <dbReference type="ChEBI" id="CHEBI:37565"/>
        <dbReference type="ChEBI" id="CHEBI:58805"/>
        <dbReference type="EC" id="2.7.7.65"/>
    </reaction>
</comment>
<feature type="transmembrane region" description="Helical" evidence="4">
    <location>
        <begin position="33"/>
        <end position="54"/>
    </location>
</feature>
<evidence type="ECO:0000313" key="7">
    <source>
        <dbReference type="Proteomes" id="UP000198356"/>
    </source>
</evidence>
<evidence type="ECO:0000259" key="5">
    <source>
        <dbReference type="PROSITE" id="PS50887"/>
    </source>
</evidence>
<protein>
    <recommendedName>
        <fullName evidence="1">diguanylate cyclase</fullName>
        <ecNumber evidence="1">2.7.7.65</ecNumber>
    </recommendedName>
</protein>
<dbReference type="EC" id="2.7.7.65" evidence="1"/>
<dbReference type="EMBL" id="FZOU01000001">
    <property type="protein sequence ID" value="SNS28597.1"/>
    <property type="molecule type" value="Genomic_DNA"/>
</dbReference>
<dbReference type="Gene3D" id="3.30.70.270">
    <property type="match status" value="1"/>
</dbReference>
<feature type="transmembrane region" description="Helical" evidence="4">
    <location>
        <begin position="95"/>
        <end position="112"/>
    </location>
</feature>
<keyword evidence="4" id="KW-0472">Membrane</keyword>
<feature type="transmembrane region" description="Helical" evidence="4">
    <location>
        <begin position="118"/>
        <end position="137"/>
    </location>
</feature>
<dbReference type="AlphaFoldDB" id="A0A239D8I7"/>
<dbReference type="SMART" id="SM00267">
    <property type="entry name" value="GGDEF"/>
    <property type="match status" value="1"/>
</dbReference>
<feature type="transmembrane region" description="Helical" evidence="4">
    <location>
        <begin position="149"/>
        <end position="171"/>
    </location>
</feature>
<sequence length="424" mass="47029">MDFRTLYISDLTSLIIYTFGLCALALSSRRMTGVRWFAVCMVAGLTKTVLQAAMGKIPRFFTMFLANEINDLAFLAMFLGFRWFLVRKTSRKDPVAIVAVAGMLVYAVARYGSTPWQFVIGMIPVFASCFGSLYLLLRRGVGQFRVAARVTACFFALQILVAGYRTTIITLGALVPGGGSVLKVIDQRWNISMMALMVLDSCFVAAFLWFYMIELQAGLRHQTRTDELTGALNRRAIDIEAEREIARANRSGQPVSLLVLDVDHFKRLNDTRGHAAGDFALQRLVALLVDQLRSQDLVARTGGEEFLILLPDTPFKHSVEVAERLRGAIEREIFSYEGTALRITASIGVAGYRHASGDTWDELRRRGDLAMYQAKNSGRNRIAAAEPSEGLSVAEPAAARRAQPEEQLRRRSDSGLRAASQLPS</sequence>
<dbReference type="GO" id="GO:0052621">
    <property type="term" value="F:diguanylate cyclase activity"/>
    <property type="evidence" value="ECO:0007669"/>
    <property type="project" value="UniProtKB-EC"/>
</dbReference>
<dbReference type="InterPro" id="IPR050469">
    <property type="entry name" value="Diguanylate_Cyclase"/>
</dbReference>
<dbReference type="Pfam" id="PF00990">
    <property type="entry name" value="GGDEF"/>
    <property type="match status" value="1"/>
</dbReference>
<dbReference type="InterPro" id="IPR000160">
    <property type="entry name" value="GGDEF_dom"/>
</dbReference>
<keyword evidence="4" id="KW-1133">Transmembrane helix</keyword>
<dbReference type="CDD" id="cd01949">
    <property type="entry name" value="GGDEF"/>
    <property type="match status" value="1"/>
</dbReference>
<dbReference type="InterPro" id="IPR029787">
    <property type="entry name" value="Nucleotide_cyclase"/>
</dbReference>
<dbReference type="FunFam" id="3.30.70.270:FF:000001">
    <property type="entry name" value="Diguanylate cyclase domain protein"/>
    <property type="match status" value="1"/>
</dbReference>
<feature type="region of interest" description="Disordered" evidence="3">
    <location>
        <begin position="382"/>
        <end position="424"/>
    </location>
</feature>
<dbReference type="PROSITE" id="PS50887">
    <property type="entry name" value="GGDEF"/>
    <property type="match status" value="1"/>
</dbReference>
<keyword evidence="7" id="KW-1185">Reference proteome</keyword>
<dbReference type="PANTHER" id="PTHR45138">
    <property type="entry name" value="REGULATORY COMPONENTS OF SENSORY TRANSDUCTION SYSTEM"/>
    <property type="match status" value="1"/>
</dbReference>
<feature type="transmembrane region" description="Helical" evidence="4">
    <location>
        <begin position="191"/>
        <end position="212"/>
    </location>
</feature>
<dbReference type="Proteomes" id="UP000198356">
    <property type="component" value="Unassembled WGS sequence"/>
</dbReference>
<keyword evidence="4" id="KW-0812">Transmembrane</keyword>